<dbReference type="InterPro" id="IPR038729">
    <property type="entry name" value="Rad50/SbcC_AAA"/>
</dbReference>
<evidence type="ECO:0000256" key="3">
    <source>
        <dbReference type="SAM" id="MobiDB-lite"/>
    </source>
</evidence>
<keyword evidence="1" id="KW-0175">Coiled coil</keyword>
<accession>A0A6B1IDR7</accession>
<reference evidence="5 6" key="1">
    <citation type="submission" date="2019-11" db="EMBL/GenBank/DDBJ databases">
        <title>Genome sequences of 17 halophilic strains isolated from different environments.</title>
        <authorList>
            <person name="Furrow R.E."/>
        </authorList>
    </citation>
    <scope>NUCLEOTIDE SEQUENCE [LARGE SCALE GENOMIC DNA]</scope>
    <source>
        <strain evidence="5 6">22517_05_Cabo</strain>
    </source>
</reference>
<feature type="region of interest" description="Disordered" evidence="3">
    <location>
        <begin position="432"/>
        <end position="455"/>
    </location>
</feature>
<dbReference type="GO" id="GO:0006302">
    <property type="term" value="P:double-strand break repair"/>
    <property type="evidence" value="ECO:0007669"/>
    <property type="project" value="InterPro"/>
</dbReference>
<dbReference type="Gene3D" id="1.10.287.510">
    <property type="entry name" value="Helix hairpin bin"/>
    <property type="match status" value="1"/>
</dbReference>
<feature type="compositionally biased region" description="Basic and acidic residues" evidence="3">
    <location>
        <begin position="576"/>
        <end position="599"/>
    </location>
</feature>
<evidence type="ECO:0000259" key="4">
    <source>
        <dbReference type="Pfam" id="PF13476"/>
    </source>
</evidence>
<evidence type="ECO:0000313" key="6">
    <source>
        <dbReference type="Proteomes" id="UP000460194"/>
    </source>
</evidence>
<comment type="similarity">
    <text evidence="2">Belongs to the Sph1/Sph2 family.</text>
</comment>
<proteinExistence type="inferred from homology"/>
<dbReference type="AlphaFoldDB" id="A0A6B1IDR7"/>
<organism evidence="5 6">
    <name type="scientific">Halorubrum distributum</name>
    <dbReference type="NCBI Taxonomy" id="29283"/>
    <lineage>
        <taxon>Archaea</taxon>
        <taxon>Methanobacteriati</taxon>
        <taxon>Methanobacteriota</taxon>
        <taxon>Stenosarchaea group</taxon>
        <taxon>Halobacteria</taxon>
        <taxon>Halobacteriales</taxon>
        <taxon>Haloferacaceae</taxon>
        <taxon>Halorubrum</taxon>
        <taxon>Halorubrum distributum group</taxon>
    </lineage>
</organism>
<dbReference type="InterPro" id="IPR027417">
    <property type="entry name" value="P-loop_NTPase"/>
</dbReference>
<gene>
    <name evidence="5" type="ORF">GLW36_12050</name>
</gene>
<name>A0A6B1IDR7_9EURY</name>
<evidence type="ECO:0000256" key="1">
    <source>
        <dbReference type="ARBA" id="ARBA00023054"/>
    </source>
</evidence>
<feature type="compositionally biased region" description="Acidic residues" evidence="3">
    <location>
        <begin position="320"/>
        <end position="330"/>
    </location>
</feature>
<dbReference type="PANTHER" id="PTHR32114">
    <property type="entry name" value="ABC TRANSPORTER ABCH.3"/>
    <property type="match status" value="1"/>
</dbReference>
<comment type="caution">
    <text evidence="5">The sequence shown here is derived from an EMBL/GenBank/DDBJ whole genome shotgun (WGS) entry which is preliminary data.</text>
</comment>
<feature type="region of interest" description="Disordered" evidence="3">
    <location>
        <begin position="889"/>
        <end position="911"/>
    </location>
</feature>
<feature type="compositionally biased region" description="Acidic residues" evidence="3">
    <location>
        <begin position="549"/>
        <end position="566"/>
    </location>
</feature>
<sequence length="911" mass="104036">MHFKSLTLEDIRSYDDETVEFSGGENLIFGPNGAGKSTILQGLFGGLFQTNITRKKVNSDFNLDELVRKQADSGRIELTFVVGGEEYTVEWGIEKTYDDEGEVDGAKTKSGYPKLSSPAMEETISGFRAVQSDIQEIVGMDAISFVNSVYVQQGDITRLIHADTETRRGILDGLLGLDRMDELIERADEVRLEYGRAERHAKTRREETQNRLDDLPLIDDLNERIGKLQEEKSELDDQIEDFDDKLDRLKDRKEENEDQLERIEELEAEIEEIEEKLDEARDNRDEYEDDLNEEKSTKAELESELDGVEESLADAREAEAVEDIDLSDSDAAEKEFRRAREESENARSKVQSIEQGEISGIENDLDYVERDIRSVAANIRESWSSIKEAQAEKEEAEKERVEAKERVDALEEELTERRSEIKNLASELGLPTDESLDSLADTHVSEKRKELNERREEVRQTIGQLETLEKQVDQLAESGRCPVCRATEEAHDIDAESVVEEHRTELQDARDELDALDEAKGSLEEFETELNEARDLRDNELENARQAVEDYESEVAEAEGDIEEAQEELRVQSGDLEDKKTDREQKEADLRDAKERLGEAEESVDGAEEVEEAIATVVELFEKVSDLRDDIQRCDENIENFSKLLKQAEDHVDELEEGKEEFEDELGDLDVEELREEISEIDEFISEFKSKLDDAEDQLDEVKEQIVEHRQTKKQVREEKERKSMLDEQVLWAAEHVEEAEELQDAYKTVRGKLRKRNLAKLNKYTNEMFAELYQSQSYRGVQIDKKYNIHLVTPDNELLEPELSSGGESTILNLALRAGVYRIIAEREGVAGAALPPFILDEPTTFLDEDHVGELQTMISTISDWDVPQVLVVSHDEHLIENSDRTIQVEKDPSTETSKIVRPDEASGGA</sequence>
<dbReference type="PANTHER" id="PTHR32114:SF2">
    <property type="entry name" value="ABC TRANSPORTER ABCH.3"/>
    <property type="match status" value="1"/>
</dbReference>
<feature type="region of interest" description="Disordered" evidence="3">
    <location>
        <begin position="273"/>
        <end position="352"/>
    </location>
</feature>
<feature type="compositionally biased region" description="Basic and acidic residues" evidence="3">
    <location>
        <begin position="331"/>
        <end position="347"/>
    </location>
</feature>
<protein>
    <submittedName>
        <fullName evidence="5">AAA family ATPase</fullName>
    </submittedName>
</protein>
<dbReference type="RefSeq" id="WP_159369318.1">
    <property type="nucleotide sequence ID" value="NZ_WMEO01000021.1"/>
</dbReference>
<feature type="compositionally biased region" description="Acidic residues" evidence="3">
    <location>
        <begin position="302"/>
        <end position="312"/>
    </location>
</feature>
<feature type="domain" description="Rad50/SbcC-type AAA" evidence="4">
    <location>
        <begin position="5"/>
        <end position="277"/>
    </location>
</feature>
<dbReference type="Gene3D" id="3.40.50.300">
    <property type="entry name" value="P-loop containing nucleotide triphosphate hydrolases"/>
    <property type="match status" value="2"/>
</dbReference>
<dbReference type="Pfam" id="PF13476">
    <property type="entry name" value="AAA_23"/>
    <property type="match status" value="1"/>
</dbReference>
<evidence type="ECO:0000313" key="5">
    <source>
        <dbReference type="EMBL" id="MYL17369.1"/>
    </source>
</evidence>
<feature type="compositionally biased region" description="Basic and acidic residues" evidence="3">
    <location>
        <begin position="531"/>
        <end position="543"/>
    </location>
</feature>
<evidence type="ECO:0000256" key="2">
    <source>
        <dbReference type="ARBA" id="ARBA00049666"/>
    </source>
</evidence>
<dbReference type="EMBL" id="WMEO01000021">
    <property type="protein sequence ID" value="MYL17369.1"/>
    <property type="molecule type" value="Genomic_DNA"/>
</dbReference>
<dbReference type="SUPFAM" id="SSF75712">
    <property type="entry name" value="Rad50 coiled-coil Zn hook"/>
    <property type="match status" value="1"/>
</dbReference>
<feature type="region of interest" description="Disordered" evidence="3">
    <location>
        <begin position="518"/>
        <end position="608"/>
    </location>
</feature>
<feature type="compositionally biased region" description="Basic and acidic residues" evidence="3">
    <location>
        <begin position="443"/>
        <end position="455"/>
    </location>
</feature>
<dbReference type="SUPFAM" id="SSF52540">
    <property type="entry name" value="P-loop containing nucleoside triphosphate hydrolases"/>
    <property type="match status" value="1"/>
</dbReference>
<dbReference type="GO" id="GO:0016887">
    <property type="term" value="F:ATP hydrolysis activity"/>
    <property type="evidence" value="ECO:0007669"/>
    <property type="project" value="InterPro"/>
</dbReference>
<dbReference type="Proteomes" id="UP000460194">
    <property type="component" value="Unassembled WGS sequence"/>
</dbReference>